<dbReference type="Proteomes" id="UP001058167">
    <property type="component" value="Unassembled WGS sequence"/>
</dbReference>
<accession>A0AAI9L2T6</accession>
<gene>
    <name evidence="4" type="ORF">Pcaca03_35250</name>
    <name evidence="3" type="ORF">SOASR016_33900</name>
</gene>
<reference evidence="4" key="2">
    <citation type="submission" date="2023-02" db="EMBL/GenBank/DDBJ databases">
        <title>Pectobacterium carotovorum subsp. carotovorum NBRC 12380.</title>
        <authorList>
            <person name="Ichikawa N."/>
            <person name="Sato H."/>
            <person name="Tonouchi N."/>
        </authorList>
    </citation>
    <scope>NUCLEOTIDE SEQUENCE</scope>
    <source>
        <strain evidence="4">NBRC 12380</strain>
    </source>
</reference>
<dbReference type="PANTHER" id="PTHR33570:SF9">
    <property type="entry name" value="BLL4600 PROTEIN"/>
    <property type="match status" value="1"/>
</dbReference>
<protein>
    <submittedName>
        <fullName evidence="4">4-carboxymuconolactone decarboxylase</fullName>
    </submittedName>
</protein>
<dbReference type="InterPro" id="IPR052512">
    <property type="entry name" value="4CMD/NDH-1_regulator"/>
</dbReference>
<feature type="chain" id="PRO_5042538274" evidence="1">
    <location>
        <begin position="20"/>
        <end position="260"/>
    </location>
</feature>
<dbReference type="Proteomes" id="UP001165145">
    <property type="component" value="Unassembled WGS sequence"/>
</dbReference>
<evidence type="ECO:0000313" key="3">
    <source>
        <dbReference type="EMBL" id="GKX48638.1"/>
    </source>
</evidence>
<evidence type="ECO:0000259" key="2">
    <source>
        <dbReference type="Pfam" id="PF02627"/>
    </source>
</evidence>
<dbReference type="AlphaFoldDB" id="A0AAI9L2T6"/>
<keyword evidence="1" id="KW-0732">Signal</keyword>
<comment type="caution">
    <text evidence="4">The sequence shown here is derived from an EMBL/GenBank/DDBJ whole genome shotgun (WGS) entry which is preliminary data.</text>
</comment>
<dbReference type="Gene3D" id="1.20.1290.10">
    <property type="entry name" value="AhpD-like"/>
    <property type="match status" value="1"/>
</dbReference>
<dbReference type="Pfam" id="PF02627">
    <property type="entry name" value="CMD"/>
    <property type="match status" value="2"/>
</dbReference>
<feature type="domain" description="Carboxymuconolactone decarboxylase-like" evidence="2">
    <location>
        <begin position="42"/>
        <end position="125"/>
    </location>
</feature>
<dbReference type="EMBL" id="BSRL01000009">
    <property type="protein sequence ID" value="GLV71081.1"/>
    <property type="molecule type" value="Genomic_DNA"/>
</dbReference>
<evidence type="ECO:0000313" key="6">
    <source>
        <dbReference type="Proteomes" id="UP001165145"/>
    </source>
</evidence>
<dbReference type="EMBL" id="BRLF01000009">
    <property type="protein sequence ID" value="GKX48638.1"/>
    <property type="molecule type" value="Genomic_DNA"/>
</dbReference>
<dbReference type="InterPro" id="IPR029032">
    <property type="entry name" value="AhpD-like"/>
</dbReference>
<dbReference type="InterPro" id="IPR003779">
    <property type="entry name" value="CMD-like"/>
</dbReference>
<evidence type="ECO:0000256" key="1">
    <source>
        <dbReference type="SAM" id="SignalP"/>
    </source>
</evidence>
<name>A0AAI9L2T6_PECCC</name>
<organism evidence="4 6">
    <name type="scientific">Pectobacterium carotovorum subsp. carotovorum</name>
    <name type="common">Erwinia carotovora subsp. carotovora</name>
    <dbReference type="NCBI Taxonomy" id="555"/>
    <lineage>
        <taxon>Bacteria</taxon>
        <taxon>Pseudomonadati</taxon>
        <taxon>Pseudomonadota</taxon>
        <taxon>Gammaproteobacteria</taxon>
        <taxon>Enterobacterales</taxon>
        <taxon>Pectobacteriaceae</taxon>
        <taxon>Pectobacterium</taxon>
    </lineage>
</organism>
<dbReference type="GO" id="GO:0051920">
    <property type="term" value="F:peroxiredoxin activity"/>
    <property type="evidence" value="ECO:0007669"/>
    <property type="project" value="InterPro"/>
</dbReference>
<evidence type="ECO:0000313" key="5">
    <source>
        <dbReference type="Proteomes" id="UP001058167"/>
    </source>
</evidence>
<evidence type="ECO:0000313" key="4">
    <source>
        <dbReference type="EMBL" id="GLV71081.1"/>
    </source>
</evidence>
<reference evidence="3" key="1">
    <citation type="submission" date="2022-06" db="EMBL/GenBank/DDBJ databases">
        <title>Draft genome sequences of Pectobacterium carotovorum subsp. carotovorum str. NBRC12380.</title>
        <authorList>
            <person name="Wakabayashi Y."/>
            <person name="Kojima K."/>
        </authorList>
    </citation>
    <scope>NUCLEOTIDE SEQUENCE</scope>
    <source>
        <strain evidence="3">NBRC 12380</strain>
    </source>
</reference>
<dbReference type="RefSeq" id="WP_261867479.1">
    <property type="nucleotide sequence ID" value="NZ_BSRL01000009.1"/>
</dbReference>
<keyword evidence="5" id="KW-1185">Reference proteome</keyword>
<feature type="domain" description="Carboxymuconolactone decarboxylase-like" evidence="2">
    <location>
        <begin position="169"/>
        <end position="253"/>
    </location>
</feature>
<dbReference type="SUPFAM" id="SSF69118">
    <property type="entry name" value="AhpD-like"/>
    <property type="match status" value="1"/>
</dbReference>
<proteinExistence type="predicted"/>
<feature type="signal peptide" evidence="1">
    <location>
        <begin position="1"/>
        <end position="19"/>
    </location>
</feature>
<sequence length="260" mass="28236">MRFITLTLLGIISATPSFAQDNNDKIKNATASQSSTVSAVSPALEHYMQAVIQNDLWKRPQLSLRDRSLVTLAVMVSRNQTSELSAELNRALDNGVKPSEISELITHLAFYSGLGNATGALGITKSVFEERGISPDQLPAATPVLLPIDRQQEAKRAEIAEKSAGGVSPGLVKFTTKVLFQSLWLRPDLIPRDRSLITVTSLISNGQVGQIGFHLNKAMDNGLSREQVGEVITQIAFYAGWPNAFSAVPVVDEVINKRAR</sequence>
<dbReference type="PANTHER" id="PTHR33570">
    <property type="entry name" value="4-CARBOXYMUCONOLACTONE DECARBOXYLASE FAMILY PROTEIN"/>
    <property type="match status" value="1"/>
</dbReference>